<dbReference type="Proteomes" id="UP000029738">
    <property type="component" value="Unassembled WGS sequence"/>
</dbReference>
<evidence type="ECO:0000313" key="2">
    <source>
        <dbReference type="EMBL" id="KAF3885638.1"/>
    </source>
</evidence>
<dbReference type="PANTHER" id="PTHR37809">
    <property type="entry name" value="RIBOSOMAL PROTEIN S12 METHYLTHIOTRANSFERASE ACCESSORY FACTOR YCAO"/>
    <property type="match status" value="1"/>
</dbReference>
<feature type="domain" description="YcaO" evidence="1">
    <location>
        <begin position="377"/>
        <end position="750"/>
    </location>
</feature>
<name>A0A0C1R8R5_9CYAN</name>
<protein>
    <submittedName>
        <fullName evidence="3">Adenylate cyclase</fullName>
    </submittedName>
    <submittedName>
        <fullName evidence="2">TOMM leader peptide-binding protein</fullName>
    </submittedName>
</protein>
<keyword evidence="4" id="KW-1185">Reference proteome</keyword>
<dbReference type="InterPro" id="IPR003776">
    <property type="entry name" value="YcaO-like_dom"/>
</dbReference>
<comment type="caution">
    <text evidence="3">The sequence shown here is derived from an EMBL/GenBank/DDBJ whole genome shotgun (WGS) entry which is preliminary data.</text>
</comment>
<dbReference type="STRING" id="1479485.DA73_0229670"/>
<reference evidence="2" key="2">
    <citation type="submission" date="2019-11" db="EMBL/GenBank/DDBJ databases">
        <title>Improved Assembly of Tolypothrix boutellei genome.</title>
        <authorList>
            <person name="Sarangi A.N."/>
            <person name="Mukherjee M."/>
            <person name="Ghosh S."/>
            <person name="Singh D."/>
            <person name="Das A."/>
            <person name="Kant S."/>
            <person name="Prusty A."/>
            <person name="Tripathy S."/>
        </authorList>
    </citation>
    <scope>NUCLEOTIDE SEQUENCE</scope>
    <source>
        <strain evidence="2">VB521301</strain>
    </source>
</reference>
<dbReference type="GO" id="GO:0008641">
    <property type="term" value="F:ubiquitin-like modifier activating enzyme activity"/>
    <property type="evidence" value="ECO:0007669"/>
    <property type="project" value="InterPro"/>
</dbReference>
<dbReference type="Gene3D" id="3.30.40.250">
    <property type="match status" value="1"/>
</dbReference>
<sequence length="750" mass="85834">MFRKPKFKTCFRIEIVETEGVFLISERDTIVLQDSLYQLLCPLLDGSRTVDEIVQQLQDKLPVPYIYYALMELEQKGYLMEHQEVLPSNIAVFCEHLKVKTEDVSRRLQATTVTVKALGNLSVSELIATLESLQIQVVKEGDFEVVLTDDYLRPELVEINQKNLARSRPWMSIKPIGTVIWIGPIFHPEKTGCWECLSQRLQGNRPVEGFIQRRDRVSSPLTPPLADLPTTLKTAITMAATQILQWIVKAENKRLEGILVTHDTLTLETQSHFLIKRPQCHSCGILKQQYLSPLPLILGNRKKTFTADGGHRCVSPEATLERYRYHISPITGVVRDLGKLSFDARGLTHTYFAKHHFASVFDDLSVLEKNIGGRSAGKGRTDAQARASGFCEAIERYSGVFQGEEIRVKSSYRKMNNKAIHPNTCMNFSQAQYDERSVWNAHCGSFFQRVPEPFDEEREIEWTPVWSLTYRDFKYLPTAYCYFGYPMSSQPDCWADTNGCAAGNTLEEAIVQGFMELVERDSVALWWYNRTQRAAVDLESFEEPYFQALRSYYQSLDREFWVLDITSDLNIPAFAAISYKSKCQVKDIILGFGAHFDPKLAVQRALTEMNQILPAVLTADANGITQYATSAEPPVLDWWKTATLENQPYLIPDKNAAVKKSFDYSYIENDNFLDDIKLCQQIIEQRGMEMLVLDQTRPDIGLKVVKVIIPGMRHFWKRLAPGRLYDVPVELGWLKEPTPEECLNPIPMWM</sequence>
<dbReference type="InterPro" id="IPR022291">
    <property type="entry name" value="Bacteriocin_synth_cyclodeHase"/>
</dbReference>
<organism evidence="3">
    <name type="scientific">Tolypothrix bouteillei VB521301</name>
    <dbReference type="NCBI Taxonomy" id="1479485"/>
    <lineage>
        <taxon>Bacteria</taxon>
        <taxon>Bacillati</taxon>
        <taxon>Cyanobacteriota</taxon>
        <taxon>Cyanophyceae</taxon>
        <taxon>Nostocales</taxon>
        <taxon>Tolypothrichaceae</taxon>
        <taxon>Tolypothrix</taxon>
    </lineage>
</organism>
<dbReference type="RefSeq" id="WP_038080729.1">
    <property type="nucleotide sequence ID" value="NZ_JHEG04000001.1"/>
</dbReference>
<dbReference type="InterPro" id="IPR035985">
    <property type="entry name" value="Ubiquitin-activating_enz"/>
</dbReference>
<dbReference type="NCBIfam" id="TIGR03882">
    <property type="entry name" value="cyclo_dehyd_2"/>
    <property type="match status" value="1"/>
</dbReference>
<dbReference type="EMBL" id="JHEG04000001">
    <property type="protein sequence ID" value="KAF3885638.1"/>
    <property type="molecule type" value="Genomic_DNA"/>
</dbReference>
<dbReference type="NCBIfam" id="TIGR00702">
    <property type="entry name" value="YcaO-type kinase domain"/>
    <property type="match status" value="1"/>
</dbReference>
<gene>
    <name evidence="3" type="ORF">DA73_0229670</name>
    <name evidence="2" type="ORF">DA73_0400009300</name>
</gene>
<dbReference type="Gene3D" id="3.30.160.660">
    <property type="match status" value="1"/>
</dbReference>
<dbReference type="Pfam" id="PF02624">
    <property type="entry name" value="YcaO"/>
    <property type="match status" value="1"/>
</dbReference>
<dbReference type="Gene3D" id="3.30.1330.230">
    <property type="match status" value="1"/>
</dbReference>
<dbReference type="OrthoDB" id="2379922at2"/>
<dbReference type="EMBL" id="JHEG02000058">
    <property type="protein sequence ID" value="KIE08695.1"/>
    <property type="molecule type" value="Genomic_DNA"/>
</dbReference>
<dbReference type="Pfam" id="PF21084">
    <property type="entry name" value="WHD_DUF4423_like"/>
    <property type="match status" value="1"/>
</dbReference>
<dbReference type="PANTHER" id="PTHR37809:SF1">
    <property type="entry name" value="RIBOSOMAL PROTEIN S12 METHYLTHIOTRANSFERASE ACCESSORY FACTOR YCAO"/>
    <property type="match status" value="1"/>
</dbReference>
<evidence type="ECO:0000313" key="3">
    <source>
        <dbReference type="EMBL" id="KIE08695.1"/>
    </source>
</evidence>
<dbReference type="NCBIfam" id="TIGR03604">
    <property type="entry name" value="TOMM_cyclo_SagD"/>
    <property type="match status" value="1"/>
</dbReference>
<reference evidence="3" key="1">
    <citation type="journal article" date="2015" name="Genome Announc.">
        <title>Draft Genome Sequence of Tolypothrix boutellei Strain VB521301.</title>
        <authorList>
            <person name="Chandrababunaidu M.M."/>
            <person name="Singh D."/>
            <person name="Sen D."/>
            <person name="Bhan S."/>
            <person name="Das S."/>
            <person name="Gupta A."/>
            <person name="Adhikary S.P."/>
            <person name="Tripathy S."/>
        </authorList>
    </citation>
    <scope>NUCLEOTIDE SEQUENCE</scope>
    <source>
        <strain evidence="3">VB521301</strain>
    </source>
</reference>
<proteinExistence type="predicted"/>
<evidence type="ECO:0000313" key="4">
    <source>
        <dbReference type="Proteomes" id="UP000029738"/>
    </source>
</evidence>
<dbReference type="InterPro" id="IPR027624">
    <property type="entry name" value="TOMM_cyclo_SagD"/>
</dbReference>
<dbReference type="SUPFAM" id="SSF69572">
    <property type="entry name" value="Activating enzymes of the ubiquitin-like proteins"/>
    <property type="match status" value="1"/>
</dbReference>
<dbReference type="AlphaFoldDB" id="A0A0C1R8R5"/>
<dbReference type="PROSITE" id="PS51664">
    <property type="entry name" value="YCAO"/>
    <property type="match status" value="1"/>
</dbReference>
<evidence type="ECO:0000259" key="1">
    <source>
        <dbReference type="PROSITE" id="PS51664"/>
    </source>
</evidence>
<dbReference type="InterPro" id="IPR049274">
    <property type="entry name" value="LynD/TruD_wHTH-like"/>
</dbReference>
<accession>A0A0C1R8R5</accession>
<dbReference type="Gene3D" id="3.90.930.60">
    <property type="match status" value="1"/>
</dbReference>
<dbReference type="Gene3D" id="3.40.50.720">
    <property type="entry name" value="NAD(P)-binding Rossmann-like Domain"/>
    <property type="match status" value="1"/>
</dbReference>